<dbReference type="Pfam" id="PF07386">
    <property type="entry name" value="DUF1499"/>
    <property type="match status" value="1"/>
</dbReference>
<evidence type="ECO:0000313" key="2">
    <source>
        <dbReference type="Proteomes" id="UP000006327"/>
    </source>
</evidence>
<evidence type="ECO:0000313" key="1">
    <source>
        <dbReference type="EMBL" id="GAC17464.1"/>
    </source>
</evidence>
<dbReference type="eggNOG" id="COG4446">
    <property type="taxonomic scope" value="Bacteria"/>
</dbReference>
<dbReference type="PROSITE" id="PS51257">
    <property type="entry name" value="PROKAR_LIPOPROTEIN"/>
    <property type="match status" value="1"/>
</dbReference>
<sequence>MSKLTKIICISLILLTGCTSIPPDLGVNNGQLTPCPEKPNCVSSLATDKSQYVEPILYTGTSLQIKNDLLKILSESQNAKATVIEDSYIRAEFTSSVFGFVDDVEFYFPDTKSANTNIQVRSASRIGYSDFSANRKRIEQIRSQFNELNTEK</sequence>
<dbReference type="PANTHER" id="PTHR34801">
    <property type="entry name" value="EXPRESSED PROTEIN"/>
    <property type="match status" value="1"/>
</dbReference>
<dbReference type="RefSeq" id="WP_007616284.1">
    <property type="nucleotide sequence ID" value="NZ_BAEO01000007.1"/>
</dbReference>
<name>K6XA19_9ALTE</name>
<evidence type="ECO:0008006" key="3">
    <source>
        <dbReference type="Google" id="ProtNLM"/>
    </source>
</evidence>
<accession>K6XA19</accession>
<proteinExistence type="predicted"/>
<dbReference type="EMBL" id="BAEO01000007">
    <property type="protein sequence ID" value="GAC17464.1"/>
    <property type="molecule type" value="Genomic_DNA"/>
</dbReference>
<reference evidence="1 2" key="1">
    <citation type="journal article" date="2017" name="Antonie Van Leeuwenhoek">
        <title>Rhizobium rhizosphaerae sp. nov., a novel species isolated from rice rhizosphere.</title>
        <authorList>
            <person name="Zhao J.J."/>
            <person name="Zhang J."/>
            <person name="Zhang R.J."/>
            <person name="Zhang C.W."/>
            <person name="Yin H.Q."/>
            <person name="Zhang X.X."/>
        </authorList>
    </citation>
    <scope>NUCLEOTIDE SEQUENCE [LARGE SCALE GENOMIC DNA]</scope>
    <source>
        <strain evidence="1 2">BSs20135</strain>
    </source>
</reference>
<protein>
    <recommendedName>
        <fullName evidence="3">DUF1499 domain-containing protein</fullName>
    </recommendedName>
</protein>
<dbReference type="STRING" id="493475.GARC_0482"/>
<organism evidence="1 2">
    <name type="scientific">Paraglaciecola arctica BSs20135</name>
    <dbReference type="NCBI Taxonomy" id="493475"/>
    <lineage>
        <taxon>Bacteria</taxon>
        <taxon>Pseudomonadati</taxon>
        <taxon>Pseudomonadota</taxon>
        <taxon>Gammaproteobacteria</taxon>
        <taxon>Alteromonadales</taxon>
        <taxon>Alteromonadaceae</taxon>
        <taxon>Paraglaciecola</taxon>
    </lineage>
</organism>
<comment type="caution">
    <text evidence="1">The sequence shown here is derived from an EMBL/GenBank/DDBJ whole genome shotgun (WGS) entry which is preliminary data.</text>
</comment>
<dbReference type="OrthoDB" id="9793534at2"/>
<dbReference type="PIRSF" id="PIRSF026426">
    <property type="entry name" value="DUF1499"/>
    <property type="match status" value="1"/>
</dbReference>
<dbReference type="AlphaFoldDB" id="K6XA19"/>
<gene>
    <name evidence="1" type="ORF">GARC_0482</name>
</gene>
<dbReference type="InterPro" id="IPR010865">
    <property type="entry name" value="DUF1499"/>
</dbReference>
<keyword evidence="2" id="KW-1185">Reference proteome</keyword>
<dbReference type="Proteomes" id="UP000006327">
    <property type="component" value="Unassembled WGS sequence"/>
</dbReference>
<dbReference type="PANTHER" id="PTHR34801:SF6">
    <property type="entry name" value="SLL1620 PROTEIN"/>
    <property type="match status" value="1"/>
</dbReference>